<evidence type="ECO:0000256" key="3">
    <source>
        <dbReference type="ARBA" id="ARBA00022840"/>
    </source>
</evidence>
<evidence type="ECO:0000256" key="1">
    <source>
        <dbReference type="ARBA" id="ARBA00008959"/>
    </source>
</evidence>
<name>A0A4S2KPW5_9HYME</name>
<evidence type="ECO:0000259" key="4">
    <source>
        <dbReference type="SMART" id="SM00382"/>
    </source>
</evidence>
<keyword evidence="2" id="KW-0547">Nucleotide-binding</keyword>
<protein>
    <recommendedName>
        <fullName evidence="4">AAA+ ATPase domain-containing protein</fullName>
    </recommendedName>
</protein>
<dbReference type="GO" id="GO:0016887">
    <property type="term" value="F:ATP hydrolysis activity"/>
    <property type="evidence" value="ECO:0007669"/>
    <property type="project" value="InterPro"/>
</dbReference>
<dbReference type="InterPro" id="IPR049625">
    <property type="entry name" value="Glyco_transf_61_cat"/>
</dbReference>
<dbReference type="GO" id="GO:0016757">
    <property type="term" value="F:glycosyltransferase activity"/>
    <property type="evidence" value="ECO:0007669"/>
    <property type="project" value="InterPro"/>
</dbReference>
<dbReference type="SUPFAM" id="SSF52540">
    <property type="entry name" value="P-loop containing nucleoside triphosphate hydrolases"/>
    <property type="match status" value="1"/>
</dbReference>
<dbReference type="Pfam" id="PF12002">
    <property type="entry name" value="MgsA_C"/>
    <property type="match status" value="1"/>
</dbReference>
<dbReference type="EMBL" id="QBLH01001439">
    <property type="protein sequence ID" value="TGZ51873.1"/>
    <property type="molecule type" value="Genomic_DNA"/>
</dbReference>
<dbReference type="STRING" id="300112.A0A4S2KPW5"/>
<dbReference type="InterPro" id="IPR021886">
    <property type="entry name" value="MgsA_C"/>
</dbReference>
<evidence type="ECO:0000313" key="5">
    <source>
        <dbReference type="EMBL" id="TGZ51873.1"/>
    </source>
</evidence>
<proteinExistence type="inferred from homology"/>
<dbReference type="SUPFAM" id="SSF48019">
    <property type="entry name" value="post-AAA+ oligomerization domain-like"/>
    <property type="match status" value="1"/>
</dbReference>
<comment type="similarity">
    <text evidence="1">Belongs to the AAA ATPase family. RarA/MGS1/WRNIP1 subfamily.</text>
</comment>
<comment type="caution">
    <text evidence="5">The sequence shown here is derived from an EMBL/GenBank/DDBJ whole genome shotgun (WGS) entry which is preliminary data.</text>
</comment>
<dbReference type="GO" id="GO:0017116">
    <property type="term" value="F:single-stranded DNA helicase activity"/>
    <property type="evidence" value="ECO:0007669"/>
    <property type="project" value="TreeGrafter"/>
</dbReference>
<dbReference type="GO" id="GO:0000731">
    <property type="term" value="P:DNA synthesis involved in DNA repair"/>
    <property type="evidence" value="ECO:0007669"/>
    <property type="project" value="TreeGrafter"/>
</dbReference>
<dbReference type="CDD" id="cd00009">
    <property type="entry name" value="AAA"/>
    <property type="match status" value="1"/>
</dbReference>
<keyword evidence="6" id="KW-1185">Reference proteome</keyword>
<reference evidence="5 6" key="1">
    <citation type="journal article" date="2019" name="Philos. Trans. R. Soc. Lond., B, Biol. Sci.">
        <title>Ant behaviour and brain gene expression of defending hosts depend on the ecological success of the intruding social parasite.</title>
        <authorList>
            <person name="Kaur R."/>
            <person name="Stoldt M."/>
            <person name="Jongepier E."/>
            <person name="Feldmeyer B."/>
            <person name="Menzel F."/>
            <person name="Bornberg-Bauer E."/>
            <person name="Foitzik S."/>
        </authorList>
    </citation>
    <scope>NUCLEOTIDE SEQUENCE [LARGE SCALE GENOMIC DNA]</scope>
    <source>
        <tissue evidence="5">Whole body</tissue>
    </source>
</reference>
<dbReference type="Proteomes" id="UP000310200">
    <property type="component" value="Unassembled WGS sequence"/>
</dbReference>
<dbReference type="Gene3D" id="1.20.272.10">
    <property type="match status" value="1"/>
</dbReference>
<dbReference type="Pfam" id="PF04577">
    <property type="entry name" value="Glyco_transf_61"/>
    <property type="match status" value="1"/>
</dbReference>
<dbReference type="CDD" id="cd18139">
    <property type="entry name" value="HLD_clamp_RarA"/>
    <property type="match status" value="1"/>
</dbReference>
<dbReference type="GO" id="GO:0003677">
    <property type="term" value="F:DNA binding"/>
    <property type="evidence" value="ECO:0007669"/>
    <property type="project" value="InterPro"/>
</dbReference>
<dbReference type="GO" id="GO:0005524">
    <property type="term" value="F:ATP binding"/>
    <property type="evidence" value="ECO:0007669"/>
    <property type="project" value="UniProtKB-KW"/>
</dbReference>
<dbReference type="Gene3D" id="3.40.50.300">
    <property type="entry name" value="P-loop containing nucleotide triphosphate hydrolases"/>
    <property type="match status" value="1"/>
</dbReference>
<dbReference type="GO" id="GO:0008047">
    <property type="term" value="F:enzyme activator activity"/>
    <property type="evidence" value="ECO:0007669"/>
    <property type="project" value="TreeGrafter"/>
</dbReference>
<dbReference type="FunFam" id="3.40.50.300:FF:000137">
    <property type="entry name" value="Replication-associated recombination protein A"/>
    <property type="match status" value="1"/>
</dbReference>
<dbReference type="GO" id="GO:0006261">
    <property type="term" value="P:DNA-templated DNA replication"/>
    <property type="evidence" value="ECO:0007669"/>
    <property type="project" value="TreeGrafter"/>
</dbReference>
<dbReference type="InterPro" id="IPR008921">
    <property type="entry name" value="DNA_pol3_clamp-load_cplx_C"/>
</dbReference>
<evidence type="ECO:0000256" key="2">
    <source>
        <dbReference type="ARBA" id="ARBA00022741"/>
    </source>
</evidence>
<dbReference type="AlphaFoldDB" id="A0A4S2KPW5"/>
<dbReference type="InterPro" id="IPR003959">
    <property type="entry name" value="ATPase_AAA_core"/>
</dbReference>
<sequence length="1031" mass="117515">MYNDSLDTKACWGYEEDCKAENSFSIPHCPGDHKGWVATKRAQLDTYYAQGDFGYVRDQRKEMMLLCEPLFVDDSSLECSEHMRFCRARNVMLNFTDLLNRKEPIRYKMDVLKEGEIGGYCTLNEKRLQENADHISPLQSWGPELRNFRKLHHRPIVHGDCDIVIEKPTFIMKIDAIVNMYHHFCDFFNLYASLHVNLSHPSAFDKDNHILIWESYSYRSAFQDTFEAFTRNPLWDLKTFRGETVCFRNLVFPLLPRMIFGLFYNTPLIYGCEKSGLFKAFGDHVLHRLQIPVHQRKDRRIRVTLLSRDTQYRKILNENELVNALKENPEYKVRKVVYNKNVSFKKQLEITRNSDIFIGIHGAGLTHLMFLPDWAAVFEIYNCEDPNCYKDLARLRGVKYFTWKDTSRLVQQDPGTHPDGGAHAKFTNYSFDVKEFLRIVSLARNHVKHHNAFRKFNNSHGKIQNDTKTTDNEDLSYQLFGIQHSFIAQSITSSTSSTSSNKLSSIVARITIHMQYPALANLLEILKSQNNVVMQLIVYSCIHNIHIPESNEYFELILLIIMLLNNLTIAKSYMEVKTKRSFPFDEDFVTNNQVKKFKVHINETRNSINNMSEHNFTKRSKVQSSEASKRVSLVEKMRPTSIAAYVGQKQIIGPDTVLSYLLEKGEISSMIFWGPPGCGKTSLTNIIACLSRELTSNNVHIVNLSAANSGVKSIREAVTAAKNKSKFGCKTIVFMDEIHCFNKLQQDIFLPHVEAGTFTLIGCTTENPSYSLNPALLSRCRVFVFNKLTERNVTEILYKAIECINGGTLDAQEKELTNSRKQIKFHSNTKHKFHVDNNTVQWLAEACDGDARVALNALELATLAKQAGGSKASYNNNVTITLKDIKEGLKKTHVLSEKETNQSHHMYSALHKSIRAGKASASLYWMARIMAAKEDPVNIARRLVRISSEDIGLADPDALGVAVHTMHGCQMIGMPECDVLLGQCTVYLAKAPKSRSIYHALKAAEKMISECKGPQPAVPLHMRHNSADKAI</sequence>
<organism evidence="5 6">
    <name type="scientific">Temnothorax longispinosus</name>
    <dbReference type="NCBI Taxonomy" id="300112"/>
    <lineage>
        <taxon>Eukaryota</taxon>
        <taxon>Metazoa</taxon>
        <taxon>Ecdysozoa</taxon>
        <taxon>Arthropoda</taxon>
        <taxon>Hexapoda</taxon>
        <taxon>Insecta</taxon>
        <taxon>Pterygota</taxon>
        <taxon>Neoptera</taxon>
        <taxon>Endopterygota</taxon>
        <taxon>Hymenoptera</taxon>
        <taxon>Apocrita</taxon>
        <taxon>Aculeata</taxon>
        <taxon>Formicoidea</taxon>
        <taxon>Formicidae</taxon>
        <taxon>Myrmicinae</taxon>
        <taxon>Temnothorax</taxon>
    </lineage>
</organism>
<dbReference type="InterPro" id="IPR032423">
    <property type="entry name" value="AAA_assoc_2"/>
</dbReference>
<gene>
    <name evidence="5" type="ORF">DBV15_09997</name>
</gene>
<dbReference type="PANTHER" id="PTHR13779">
    <property type="entry name" value="WERNER HELICASE-INTERACTING PROTEIN 1 FAMILY MEMBER"/>
    <property type="match status" value="1"/>
</dbReference>
<dbReference type="Gene3D" id="1.10.8.60">
    <property type="match status" value="1"/>
</dbReference>
<dbReference type="InterPro" id="IPR027417">
    <property type="entry name" value="P-loop_NTPase"/>
</dbReference>
<keyword evidence="3" id="KW-0067">ATP-binding</keyword>
<dbReference type="Pfam" id="PF00004">
    <property type="entry name" value="AAA"/>
    <property type="match status" value="1"/>
</dbReference>
<dbReference type="GO" id="GO:0005634">
    <property type="term" value="C:nucleus"/>
    <property type="evidence" value="ECO:0007669"/>
    <property type="project" value="TreeGrafter"/>
</dbReference>
<accession>A0A4S2KPW5</accession>
<evidence type="ECO:0000313" key="6">
    <source>
        <dbReference type="Proteomes" id="UP000310200"/>
    </source>
</evidence>
<dbReference type="PANTHER" id="PTHR13779:SF7">
    <property type="entry name" value="ATPASE WRNIP1"/>
    <property type="match status" value="1"/>
</dbReference>
<dbReference type="InterPro" id="IPR051314">
    <property type="entry name" value="AAA_ATPase_RarA/MGS1/WRNIP1"/>
</dbReference>
<dbReference type="InterPro" id="IPR003593">
    <property type="entry name" value="AAA+_ATPase"/>
</dbReference>
<feature type="domain" description="AAA+ ATPase" evidence="4">
    <location>
        <begin position="666"/>
        <end position="788"/>
    </location>
</feature>
<dbReference type="SMART" id="SM00382">
    <property type="entry name" value="AAA"/>
    <property type="match status" value="1"/>
</dbReference>
<dbReference type="Pfam" id="PF16193">
    <property type="entry name" value="AAA_assoc_2"/>
    <property type="match status" value="1"/>
</dbReference>